<evidence type="ECO:0000259" key="10">
    <source>
        <dbReference type="Pfam" id="PF16192"/>
    </source>
</evidence>
<dbReference type="AlphaFoldDB" id="A0A1F8C3B4"/>
<dbReference type="InterPro" id="IPR050297">
    <property type="entry name" value="LipidA_mod_glycosyltrf_83"/>
</dbReference>
<evidence type="ECO:0000313" key="12">
    <source>
        <dbReference type="Proteomes" id="UP000178429"/>
    </source>
</evidence>
<evidence type="ECO:0000256" key="1">
    <source>
        <dbReference type="ARBA" id="ARBA00004651"/>
    </source>
</evidence>
<comment type="subcellular location">
    <subcellularLocation>
        <location evidence="1">Cell membrane</location>
        <topology evidence="1">Multi-pass membrane protein</topology>
    </subcellularLocation>
</comment>
<feature type="transmembrane region" description="Helical" evidence="8">
    <location>
        <begin position="326"/>
        <end position="345"/>
    </location>
</feature>
<evidence type="ECO:0000256" key="5">
    <source>
        <dbReference type="ARBA" id="ARBA00022692"/>
    </source>
</evidence>
<feature type="domain" description="Glycosyltransferase RgtA/B/C/D-like" evidence="9">
    <location>
        <begin position="457"/>
        <end position="596"/>
    </location>
</feature>
<comment type="caution">
    <text evidence="11">The sequence shown here is derived from an EMBL/GenBank/DDBJ whole genome shotgun (WGS) entry which is preliminary data.</text>
</comment>
<dbReference type="InterPro" id="IPR038731">
    <property type="entry name" value="RgtA/B/C-like"/>
</dbReference>
<feature type="transmembrane region" description="Helical" evidence="8">
    <location>
        <begin position="397"/>
        <end position="415"/>
    </location>
</feature>
<feature type="transmembrane region" description="Helical" evidence="8">
    <location>
        <begin position="745"/>
        <end position="763"/>
    </location>
</feature>
<feature type="transmembrane region" description="Helical" evidence="8">
    <location>
        <begin position="477"/>
        <end position="495"/>
    </location>
</feature>
<gene>
    <name evidence="11" type="ORF">A2975_03500</name>
</gene>
<feature type="transmembrane region" description="Helical" evidence="8">
    <location>
        <begin position="553"/>
        <end position="581"/>
    </location>
</feature>
<keyword evidence="5 8" id="KW-0812">Transmembrane</keyword>
<dbReference type="PANTHER" id="PTHR33908">
    <property type="entry name" value="MANNOSYLTRANSFERASE YKCB-RELATED"/>
    <property type="match status" value="1"/>
</dbReference>
<name>A0A1F8C3B4_9BACT</name>
<sequence>MTRRNFHILILAAVAFFVRLAMSFLPSFEIDMNAWLGWANRLAQVGPTGFYSDAVWTQYTPGFLYWLWAMGKLGLTNPLAVKIPIMVADIVLGLLIYKIVSPKSKRWGLAAFGLYALNPAILFNGSVWGQIDGILALFLFLAVYLLVERKVVLSSLSWAAAFLIKPQAIAVVPLLILLMAKKFPAKKWLIWGSTAVAAILVLALPFFPSDPFLGLPELISKMGEYYAYTSVFAFNLWSLVGMWKADSMVFLGLPYVAWGAVAFGLSVLFIFLKFRAKLNEKGFVYLVASLLFLAFFLFPTRVHERYLFPALAFLITAAGVLKDKKLLAGFVVVSFLFLLNLYHPYAYYNTNFLVSQNLLTLTGELTKVTAAGLLAIFFLLIFFDRYRPPIVVFTKKALWAIILFAAITRLIGLASPKQEYFDEVYHAFTAKVILHGERQAWEWWNTPPEGFAYEWTHPPLAKLLMVGGMLLLGENSVGWRAPAALFGVGAVYLVYKLAHEISKDDQIAVVSAAVFALDGLPLVMSRIGMNDIYFLFFALACLYSFIKDRNLVSAIFFGLAAASKWTAAWLVPVVGLSFFVFKKKVKPSLLWFAVLPMAVYLASYLPMFVSGHTWSQFVEMQKQMWWYHTGLTATHSYQSAAVSWPFMLRPVWLYTLGRQGSMTANIYAAGNPFIFWPGLVAVGLALVWAFRERNRKLAFVAFSYLAFFVPWIGSPRIMFLYHYLPSLPFLAIATGYALRRLPRFLFVYLFIGLLVFIYFFPHWTGIKIPIWLDNSYYWFSSWK</sequence>
<feature type="transmembrane region" description="Helical" evidence="8">
    <location>
        <begin position="587"/>
        <end position="605"/>
    </location>
</feature>
<feature type="transmembrane region" description="Helical" evidence="8">
    <location>
        <begin position="159"/>
        <end position="178"/>
    </location>
</feature>
<evidence type="ECO:0000259" key="9">
    <source>
        <dbReference type="Pfam" id="PF13231"/>
    </source>
</evidence>
<keyword evidence="2" id="KW-1003">Cell membrane</keyword>
<feature type="transmembrane region" description="Helical" evidence="8">
    <location>
        <begin position="697"/>
        <end position="713"/>
    </location>
</feature>
<dbReference type="GO" id="GO:0016763">
    <property type="term" value="F:pentosyltransferase activity"/>
    <property type="evidence" value="ECO:0007669"/>
    <property type="project" value="TreeGrafter"/>
</dbReference>
<evidence type="ECO:0000256" key="4">
    <source>
        <dbReference type="ARBA" id="ARBA00022679"/>
    </source>
</evidence>
<feature type="transmembrane region" description="Helical" evidence="8">
    <location>
        <begin position="365"/>
        <end position="385"/>
    </location>
</feature>
<dbReference type="Proteomes" id="UP000178429">
    <property type="component" value="Unassembled WGS sequence"/>
</dbReference>
<dbReference type="UniPathway" id="UPA00378"/>
<keyword evidence="4" id="KW-0808">Transferase</keyword>
<evidence type="ECO:0000256" key="6">
    <source>
        <dbReference type="ARBA" id="ARBA00022989"/>
    </source>
</evidence>
<evidence type="ECO:0000256" key="7">
    <source>
        <dbReference type="ARBA" id="ARBA00023136"/>
    </source>
</evidence>
<reference evidence="11 12" key="1">
    <citation type="journal article" date="2016" name="Nat. Commun.">
        <title>Thousands of microbial genomes shed light on interconnected biogeochemical processes in an aquifer system.</title>
        <authorList>
            <person name="Anantharaman K."/>
            <person name="Brown C.T."/>
            <person name="Hug L.A."/>
            <person name="Sharon I."/>
            <person name="Castelle C.J."/>
            <person name="Probst A.J."/>
            <person name="Thomas B.C."/>
            <person name="Singh A."/>
            <person name="Wilkins M.J."/>
            <person name="Karaoz U."/>
            <person name="Brodie E.L."/>
            <person name="Williams K.H."/>
            <person name="Hubbard S.S."/>
            <person name="Banfield J.F."/>
        </authorList>
    </citation>
    <scope>NUCLEOTIDE SEQUENCE [LARGE SCALE GENOMIC DNA]</scope>
</reference>
<feature type="transmembrane region" description="Helical" evidence="8">
    <location>
        <begin position="190"/>
        <end position="213"/>
    </location>
</feature>
<feature type="transmembrane region" description="Helical" evidence="8">
    <location>
        <begin position="249"/>
        <end position="271"/>
    </location>
</feature>
<dbReference type="GO" id="GO:0005886">
    <property type="term" value="C:plasma membrane"/>
    <property type="evidence" value="ECO:0007669"/>
    <property type="project" value="UniProtKB-SubCell"/>
</dbReference>
<keyword evidence="7 8" id="KW-0472">Membrane</keyword>
<dbReference type="Pfam" id="PF13231">
    <property type="entry name" value="PMT_2"/>
    <property type="match status" value="1"/>
</dbReference>
<proteinExistence type="predicted"/>
<feature type="transmembrane region" description="Helical" evidence="8">
    <location>
        <begin position="79"/>
        <end position="100"/>
    </location>
</feature>
<feature type="transmembrane region" description="Helical" evidence="8">
    <location>
        <begin position="283"/>
        <end position="300"/>
    </location>
</feature>
<feature type="transmembrane region" description="Helical" evidence="8">
    <location>
        <begin position="225"/>
        <end position="243"/>
    </location>
</feature>
<organism evidence="11 12">
    <name type="scientific">Candidatus Woesebacteria bacterium RIFCSPLOWO2_01_FULL_44_14</name>
    <dbReference type="NCBI Taxonomy" id="1802525"/>
    <lineage>
        <taxon>Bacteria</taxon>
        <taxon>Candidatus Woeseibacteriota</taxon>
    </lineage>
</organism>
<feature type="transmembrane region" description="Helical" evidence="8">
    <location>
        <begin position="507"/>
        <end position="524"/>
    </location>
</feature>
<accession>A0A1F8C3B4</accession>
<evidence type="ECO:0000256" key="2">
    <source>
        <dbReference type="ARBA" id="ARBA00022475"/>
    </source>
</evidence>
<dbReference type="EMBL" id="MGHL01000006">
    <property type="protein sequence ID" value="OGM70115.1"/>
    <property type="molecule type" value="Genomic_DNA"/>
</dbReference>
<keyword evidence="6 8" id="KW-1133">Transmembrane helix</keyword>
<dbReference type="STRING" id="1802525.A2975_03500"/>
<feature type="transmembrane region" description="Helical" evidence="8">
    <location>
        <begin position="129"/>
        <end position="147"/>
    </location>
</feature>
<evidence type="ECO:0000256" key="3">
    <source>
        <dbReference type="ARBA" id="ARBA00022676"/>
    </source>
</evidence>
<feature type="transmembrane region" description="Helical" evidence="8">
    <location>
        <begin position="666"/>
        <end position="690"/>
    </location>
</feature>
<evidence type="ECO:0000256" key="8">
    <source>
        <dbReference type="SAM" id="Phobius"/>
    </source>
</evidence>
<feature type="transmembrane region" description="Helical" evidence="8">
    <location>
        <begin position="719"/>
        <end position="738"/>
    </location>
</feature>
<feature type="domain" description="Protein O-mannosyl-transferase C-terminal four TM" evidence="10">
    <location>
        <begin position="614"/>
        <end position="782"/>
    </location>
</feature>
<evidence type="ECO:0000313" key="11">
    <source>
        <dbReference type="EMBL" id="OGM70115.1"/>
    </source>
</evidence>
<dbReference type="PANTHER" id="PTHR33908:SF11">
    <property type="entry name" value="MEMBRANE PROTEIN"/>
    <property type="match status" value="1"/>
</dbReference>
<dbReference type="InterPro" id="IPR032421">
    <property type="entry name" value="PMT_4TMC"/>
</dbReference>
<keyword evidence="3" id="KW-0328">Glycosyltransferase</keyword>
<dbReference type="Pfam" id="PF16192">
    <property type="entry name" value="PMT_4TMC"/>
    <property type="match status" value="1"/>
</dbReference>
<protein>
    <submittedName>
        <fullName evidence="11">Uncharacterized protein</fullName>
    </submittedName>
</protein>
<dbReference type="GO" id="GO:0009103">
    <property type="term" value="P:lipopolysaccharide biosynthetic process"/>
    <property type="evidence" value="ECO:0007669"/>
    <property type="project" value="UniProtKB-ARBA"/>
</dbReference>